<keyword evidence="8" id="KW-1185">Reference proteome</keyword>
<sequence length="256" mass="29099">MSNALLFVYAFAGTEDVSAMVKDVKFKSFRKILLIAFAFVLVFYFIVYTLLLNFAIVKTEKGLIAVYSVFGIIGTILFILGYLSNDVGSKVTLSIATARKLVPIAEDGHLFSFLTKRNRRGEFSNAIWFTTIITLITMVIFWIMNIFLGSSKPDEQDKFFETAIIANGIALLVEDICTFIVALILDRKKIITKIPLWEKLYYLFDIVLIITLILSFFFPQIYGEPAETSNYVVIVIYFGFLILGVLFKTISFLNKK</sequence>
<dbReference type="PANTHER" id="PTHR42770">
    <property type="entry name" value="AMINO ACID TRANSPORTER-RELATED"/>
    <property type="match status" value="1"/>
</dbReference>
<dbReference type="GO" id="GO:0005886">
    <property type="term" value="C:plasma membrane"/>
    <property type="evidence" value="ECO:0007669"/>
    <property type="project" value="UniProtKB-SubCell"/>
</dbReference>
<dbReference type="Proteomes" id="UP000289862">
    <property type="component" value="Chromosome"/>
</dbReference>
<dbReference type="EMBL" id="LR215031">
    <property type="protein sequence ID" value="VEU72823.1"/>
    <property type="molecule type" value="Genomic_DNA"/>
</dbReference>
<dbReference type="Pfam" id="PF13520">
    <property type="entry name" value="AA_permease_2"/>
    <property type="match status" value="1"/>
</dbReference>
<reference evidence="7 8" key="1">
    <citation type="submission" date="2019-01" db="EMBL/GenBank/DDBJ databases">
        <authorList>
            <consortium name="Pathogen Informatics"/>
        </authorList>
    </citation>
    <scope>NUCLEOTIDE SEQUENCE [LARGE SCALE GENOMIC DNA]</scope>
    <source>
        <strain evidence="7 8">NCTC10186</strain>
    </source>
</reference>
<proteinExistence type="predicted"/>
<evidence type="ECO:0000256" key="6">
    <source>
        <dbReference type="SAM" id="Phobius"/>
    </source>
</evidence>
<keyword evidence="4 6" id="KW-1133">Transmembrane helix</keyword>
<dbReference type="InterPro" id="IPR050367">
    <property type="entry name" value="APC_superfamily"/>
</dbReference>
<feature type="transmembrane region" description="Helical" evidence="6">
    <location>
        <begin position="62"/>
        <end position="83"/>
    </location>
</feature>
<dbReference type="PANTHER" id="PTHR42770:SF18">
    <property type="entry name" value="ARGININE_AGMATINE ANTIPORTER"/>
    <property type="match status" value="1"/>
</dbReference>
<feature type="transmembrane region" description="Helical" evidence="6">
    <location>
        <begin position="126"/>
        <end position="144"/>
    </location>
</feature>
<dbReference type="OrthoDB" id="396415at2"/>
<dbReference type="RefSeq" id="WP_119571914.1">
    <property type="nucleotide sequence ID" value="NZ_LR215031.1"/>
</dbReference>
<gene>
    <name evidence="7" type="ORF">NCTC10186_00296</name>
</gene>
<evidence type="ECO:0000256" key="4">
    <source>
        <dbReference type="ARBA" id="ARBA00022989"/>
    </source>
</evidence>
<dbReference type="KEGG" id="mgal:NCTC10186_00296"/>
<protein>
    <submittedName>
        <fullName evidence="7">Uncharacterized protein</fullName>
    </submittedName>
</protein>
<keyword evidence="5 6" id="KW-0472">Membrane</keyword>
<keyword evidence="3 6" id="KW-0812">Transmembrane</keyword>
<dbReference type="Gene3D" id="1.20.1740.10">
    <property type="entry name" value="Amino acid/polyamine transporter I"/>
    <property type="match status" value="1"/>
</dbReference>
<dbReference type="AlphaFoldDB" id="A0A449AZ76"/>
<keyword evidence="2" id="KW-1003">Cell membrane</keyword>
<feature type="transmembrane region" description="Helical" evidence="6">
    <location>
        <begin position="164"/>
        <end position="185"/>
    </location>
</feature>
<accession>A0A449AZ76</accession>
<evidence type="ECO:0000313" key="7">
    <source>
        <dbReference type="EMBL" id="VEU72823.1"/>
    </source>
</evidence>
<dbReference type="GO" id="GO:0022857">
    <property type="term" value="F:transmembrane transporter activity"/>
    <property type="evidence" value="ECO:0007669"/>
    <property type="project" value="InterPro"/>
</dbReference>
<evidence type="ECO:0000313" key="8">
    <source>
        <dbReference type="Proteomes" id="UP000289862"/>
    </source>
</evidence>
<comment type="subcellular location">
    <subcellularLocation>
        <location evidence="1">Cell membrane</location>
        <topology evidence="1">Multi-pass membrane protein</topology>
    </subcellularLocation>
</comment>
<evidence type="ECO:0000256" key="1">
    <source>
        <dbReference type="ARBA" id="ARBA00004651"/>
    </source>
</evidence>
<dbReference type="InterPro" id="IPR002293">
    <property type="entry name" value="AA/rel_permease1"/>
</dbReference>
<feature type="transmembrane region" description="Helical" evidence="6">
    <location>
        <begin position="32"/>
        <end position="56"/>
    </location>
</feature>
<evidence type="ECO:0000256" key="5">
    <source>
        <dbReference type="ARBA" id="ARBA00023136"/>
    </source>
</evidence>
<organism evidence="7 8">
    <name type="scientific">Mycoplasmopsis gallopavonis</name>
    <dbReference type="NCBI Taxonomy" id="76629"/>
    <lineage>
        <taxon>Bacteria</taxon>
        <taxon>Bacillati</taxon>
        <taxon>Mycoplasmatota</taxon>
        <taxon>Mycoplasmoidales</taxon>
        <taxon>Metamycoplasmataceae</taxon>
        <taxon>Mycoplasmopsis</taxon>
    </lineage>
</organism>
<evidence type="ECO:0000256" key="3">
    <source>
        <dbReference type="ARBA" id="ARBA00022692"/>
    </source>
</evidence>
<name>A0A449AZ76_9BACT</name>
<evidence type="ECO:0000256" key="2">
    <source>
        <dbReference type="ARBA" id="ARBA00022475"/>
    </source>
</evidence>
<feature type="transmembrane region" description="Helical" evidence="6">
    <location>
        <begin position="228"/>
        <end position="247"/>
    </location>
</feature>
<feature type="transmembrane region" description="Helical" evidence="6">
    <location>
        <begin position="200"/>
        <end position="222"/>
    </location>
</feature>